<dbReference type="SUPFAM" id="SSF54373">
    <property type="entry name" value="FAD-linked reductases, C-terminal domain"/>
    <property type="match status" value="1"/>
</dbReference>
<dbReference type="InterPro" id="IPR006076">
    <property type="entry name" value="FAD-dep_OxRdtase"/>
</dbReference>
<dbReference type="Gene3D" id="3.30.9.10">
    <property type="entry name" value="D-Amino Acid Oxidase, subunit A, domain 2"/>
    <property type="match status" value="1"/>
</dbReference>
<evidence type="ECO:0000259" key="8">
    <source>
        <dbReference type="Pfam" id="PF01266"/>
    </source>
</evidence>
<name>A0AA38MR27_9CUCU</name>
<dbReference type="PANTHER" id="PTHR11530">
    <property type="entry name" value="D-AMINO ACID OXIDASE"/>
    <property type="match status" value="1"/>
</dbReference>
<dbReference type="SUPFAM" id="SSF51971">
    <property type="entry name" value="Nucleotide-binding domain"/>
    <property type="match status" value="1"/>
</dbReference>
<reference evidence="9" key="1">
    <citation type="journal article" date="2023" name="G3 (Bethesda)">
        <title>Whole genome assemblies of Zophobas morio and Tenebrio molitor.</title>
        <authorList>
            <person name="Kaur S."/>
            <person name="Stinson S.A."/>
            <person name="diCenzo G.C."/>
        </authorList>
    </citation>
    <scope>NUCLEOTIDE SEQUENCE</scope>
    <source>
        <strain evidence="9">QUZm001</strain>
    </source>
</reference>
<feature type="binding site" evidence="7">
    <location>
        <position position="227"/>
    </location>
    <ligand>
        <name>D-dopa</name>
        <dbReference type="ChEBI" id="CHEBI:149689"/>
    </ligand>
</feature>
<dbReference type="Gene3D" id="3.40.50.720">
    <property type="entry name" value="NAD(P)-binding Rossmann-like Domain"/>
    <property type="match status" value="1"/>
</dbReference>
<feature type="binding site" evidence="7">
    <location>
        <begin position="311"/>
        <end position="316"/>
    </location>
    <ligand>
        <name>FAD</name>
        <dbReference type="ChEBI" id="CHEBI:57692"/>
    </ligand>
</feature>
<evidence type="ECO:0000256" key="4">
    <source>
        <dbReference type="ARBA" id="ARBA00022630"/>
    </source>
</evidence>
<dbReference type="GO" id="GO:0003884">
    <property type="term" value="F:D-amino-acid oxidase activity"/>
    <property type="evidence" value="ECO:0007669"/>
    <property type="project" value="InterPro"/>
</dbReference>
<feature type="binding site" evidence="7">
    <location>
        <position position="312"/>
    </location>
    <ligand>
        <name>D-dopa</name>
        <dbReference type="ChEBI" id="CHEBI:149689"/>
    </ligand>
</feature>
<comment type="subcellular location">
    <subcellularLocation>
        <location evidence="2">Peroxisome matrix</location>
    </subcellularLocation>
</comment>
<dbReference type="PROSITE" id="PS00677">
    <property type="entry name" value="DAO"/>
    <property type="match status" value="1"/>
</dbReference>
<dbReference type="GO" id="GO:0019478">
    <property type="term" value="P:D-amino acid catabolic process"/>
    <property type="evidence" value="ECO:0007669"/>
    <property type="project" value="TreeGrafter"/>
</dbReference>
<evidence type="ECO:0000256" key="1">
    <source>
        <dbReference type="ARBA" id="ARBA00001974"/>
    </source>
</evidence>
<dbReference type="GO" id="GO:0071949">
    <property type="term" value="F:FAD binding"/>
    <property type="evidence" value="ECO:0007669"/>
    <property type="project" value="InterPro"/>
</dbReference>
<keyword evidence="4" id="KW-0285">Flavoprotein</keyword>
<dbReference type="InterPro" id="IPR023209">
    <property type="entry name" value="DAO"/>
</dbReference>
<keyword evidence="6" id="KW-0560">Oxidoreductase</keyword>
<keyword evidence="10" id="KW-1185">Reference proteome</keyword>
<feature type="binding site" evidence="7">
    <location>
        <begin position="47"/>
        <end position="49"/>
    </location>
    <ligand>
        <name>FAD</name>
        <dbReference type="ChEBI" id="CHEBI:57692"/>
    </ligand>
</feature>
<evidence type="ECO:0000313" key="10">
    <source>
        <dbReference type="Proteomes" id="UP001168821"/>
    </source>
</evidence>
<evidence type="ECO:0000256" key="7">
    <source>
        <dbReference type="PIRSR" id="PIRSR000189-1"/>
    </source>
</evidence>
<sequence length="339" mass="37636">MYTIAVIGAGVIGLPAALAIQKEFGPKAKVTIFTDKLSPDTTGDVAAGLWSPHILQNTPQEKVLQWAKGTYDYVLGLWKRGEAKAAGVCLQAVVHLSDEKDFAIPDWVKTSLGYSEMPSNQVKEYSDKYAKKFTGGYTFVSLTWEASRFLPYLEKQFVENGGEVRVKKVQSFEDVAQFDVVVNCTGLNSRFLVPDLLVRPVRGQVTRVQAPWQFHCFGVDDDGENHYVIPNQECVILGGTHQEDDFSTEVSDDDKKFIFDGCVKYIPSLKHAPVWKHQAGLRPSRDQVRLELERRNIGGKEVKIVHNYGHGGSGVTLSIGCAEEAAQLVKEALKLFSKL</sequence>
<evidence type="ECO:0000256" key="6">
    <source>
        <dbReference type="ARBA" id="ARBA00023002"/>
    </source>
</evidence>
<protein>
    <recommendedName>
        <fullName evidence="8">FAD dependent oxidoreductase domain-containing protein</fullName>
    </recommendedName>
</protein>
<proteinExistence type="inferred from homology"/>
<comment type="cofactor">
    <cofactor evidence="1 7">
        <name>FAD</name>
        <dbReference type="ChEBI" id="CHEBI:57692"/>
    </cofactor>
</comment>
<evidence type="ECO:0000256" key="3">
    <source>
        <dbReference type="ARBA" id="ARBA00006730"/>
    </source>
</evidence>
<dbReference type="InterPro" id="IPR006181">
    <property type="entry name" value="D-amino_acid_oxidase_CS"/>
</dbReference>
<dbReference type="PIRSF" id="PIRSF000189">
    <property type="entry name" value="D-aa_oxidase"/>
    <property type="match status" value="1"/>
</dbReference>
<organism evidence="9 10">
    <name type="scientific">Zophobas morio</name>
    <dbReference type="NCBI Taxonomy" id="2755281"/>
    <lineage>
        <taxon>Eukaryota</taxon>
        <taxon>Metazoa</taxon>
        <taxon>Ecdysozoa</taxon>
        <taxon>Arthropoda</taxon>
        <taxon>Hexapoda</taxon>
        <taxon>Insecta</taxon>
        <taxon>Pterygota</taxon>
        <taxon>Neoptera</taxon>
        <taxon>Endopterygota</taxon>
        <taxon>Coleoptera</taxon>
        <taxon>Polyphaga</taxon>
        <taxon>Cucujiformia</taxon>
        <taxon>Tenebrionidae</taxon>
        <taxon>Zophobas</taxon>
    </lineage>
</organism>
<dbReference type="PANTHER" id="PTHR11530:SF11">
    <property type="entry name" value="D-ASPARTATE OXIDASE"/>
    <property type="match status" value="1"/>
</dbReference>
<comment type="similarity">
    <text evidence="3">Belongs to the DAMOX/DASOX family.</text>
</comment>
<feature type="binding site" evidence="7">
    <location>
        <position position="169"/>
    </location>
    <ligand>
        <name>FAD</name>
        <dbReference type="ChEBI" id="CHEBI:57692"/>
    </ligand>
</feature>
<dbReference type="AlphaFoldDB" id="A0AA38MR27"/>
<accession>A0AA38MR27</accession>
<evidence type="ECO:0000256" key="5">
    <source>
        <dbReference type="ARBA" id="ARBA00022827"/>
    </source>
</evidence>
<feature type="binding site" evidence="7">
    <location>
        <position position="185"/>
    </location>
    <ligand>
        <name>FAD</name>
        <dbReference type="ChEBI" id="CHEBI:57692"/>
    </ligand>
</feature>
<evidence type="ECO:0000313" key="9">
    <source>
        <dbReference type="EMBL" id="KAJ3664524.1"/>
    </source>
</evidence>
<dbReference type="Proteomes" id="UP001168821">
    <property type="component" value="Unassembled WGS sequence"/>
</dbReference>
<comment type="caution">
    <text evidence="9">The sequence shown here is derived from an EMBL/GenBank/DDBJ whole genome shotgun (WGS) entry which is preliminary data.</text>
</comment>
<dbReference type="GO" id="GO:0005782">
    <property type="term" value="C:peroxisomal matrix"/>
    <property type="evidence" value="ECO:0007669"/>
    <property type="project" value="UniProtKB-SubCell"/>
</dbReference>
<dbReference type="Pfam" id="PF01266">
    <property type="entry name" value="DAO"/>
    <property type="match status" value="1"/>
</dbReference>
<feature type="domain" description="FAD dependent oxidoreductase" evidence="8">
    <location>
        <begin position="4"/>
        <end position="328"/>
    </location>
</feature>
<evidence type="ECO:0000256" key="2">
    <source>
        <dbReference type="ARBA" id="ARBA00004253"/>
    </source>
</evidence>
<dbReference type="EMBL" id="JALNTZ010000001">
    <property type="protein sequence ID" value="KAJ3664524.1"/>
    <property type="molecule type" value="Genomic_DNA"/>
</dbReference>
<gene>
    <name evidence="9" type="ORF">Zmor_000083</name>
</gene>
<keyword evidence="5 7" id="KW-0274">FAD</keyword>
<feature type="binding site" evidence="7">
    <location>
        <position position="282"/>
    </location>
    <ligand>
        <name>D-dopa</name>
        <dbReference type="ChEBI" id="CHEBI:149689"/>
    </ligand>
</feature>